<accession>A0A2N1M1Q3</accession>
<reference evidence="1 2" key="2">
    <citation type="submission" date="2017-10" db="EMBL/GenBank/DDBJ databases">
        <title>Extensive intraspecific genome diversity in a model arbuscular mycorrhizal fungus.</title>
        <authorList>
            <person name="Chen E.C.H."/>
            <person name="Morin E."/>
            <person name="Baudet D."/>
            <person name="Noel J."/>
            <person name="Ndikumana S."/>
            <person name="Charron P."/>
            <person name="St-Onge C."/>
            <person name="Giorgi J."/>
            <person name="Grigoriev I.V."/>
            <person name="Roux C."/>
            <person name="Martin F.M."/>
            <person name="Corradi N."/>
        </authorList>
    </citation>
    <scope>NUCLEOTIDE SEQUENCE [LARGE SCALE GENOMIC DNA]</scope>
    <source>
        <strain evidence="1 2">C2</strain>
    </source>
</reference>
<protein>
    <submittedName>
        <fullName evidence="1">Uncharacterized protein</fullName>
    </submittedName>
</protein>
<name>A0A2N1M1Q3_9GLOM</name>
<dbReference type="EMBL" id="LLXL01007341">
    <property type="protein sequence ID" value="PKK55552.1"/>
    <property type="molecule type" value="Genomic_DNA"/>
</dbReference>
<dbReference type="Proteomes" id="UP000233469">
    <property type="component" value="Unassembled WGS sequence"/>
</dbReference>
<organism evidence="1 2">
    <name type="scientific">Rhizophagus irregularis</name>
    <dbReference type="NCBI Taxonomy" id="588596"/>
    <lineage>
        <taxon>Eukaryota</taxon>
        <taxon>Fungi</taxon>
        <taxon>Fungi incertae sedis</taxon>
        <taxon>Mucoromycota</taxon>
        <taxon>Glomeromycotina</taxon>
        <taxon>Glomeromycetes</taxon>
        <taxon>Glomerales</taxon>
        <taxon>Glomeraceae</taxon>
        <taxon>Rhizophagus</taxon>
    </lineage>
</organism>
<evidence type="ECO:0000313" key="1">
    <source>
        <dbReference type="EMBL" id="PKK55552.1"/>
    </source>
</evidence>
<proteinExistence type="predicted"/>
<comment type="caution">
    <text evidence="1">The sequence shown here is derived from an EMBL/GenBank/DDBJ whole genome shotgun (WGS) entry which is preliminary data.</text>
</comment>
<evidence type="ECO:0000313" key="2">
    <source>
        <dbReference type="Proteomes" id="UP000233469"/>
    </source>
</evidence>
<reference evidence="1 2" key="1">
    <citation type="submission" date="2016-04" db="EMBL/GenBank/DDBJ databases">
        <title>Genome analyses suggest a sexual origin of heterokaryosis in a supposedly ancient asexual fungus.</title>
        <authorList>
            <person name="Ropars J."/>
            <person name="Sedzielewska K."/>
            <person name="Noel J."/>
            <person name="Charron P."/>
            <person name="Farinelli L."/>
            <person name="Marton T."/>
            <person name="Kruger M."/>
            <person name="Pelin A."/>
            <person name="Brachmann A."/>
            <person name="Corradi N."/>
        </authorList>
    </citation>
    <scope>NUCLEOTIDE SEQUENCE [LARGE SCALE GENOMIC DNA]</scope>
    <source>
        <strain evidence="1 2">C2</strain>
    </source>
</reference>
<dbReference type="AlphaFoldDB" id="A0A2N1M1Q3"/>
<sequence length="59" mass="7046">GFAKNFIYNFYLRPRATYFIIYSNNEDLIMYNTDEEYAHGKSSTTGMIHETILETKRQK</sequence>
<feature type="non-terminal residue" evidence="1">
    <location>
        <position position="1"/>
    </location>
</feature>
<gene>
    <name evidence="1" type="ORF">RhiirC2_802093</name>
</gene>